<dbReference type="Proteomes" id="UP000694872">
    <property type="component" value="Unplaced"/>
</dbReference>
<dbReference type="AlphaFoldDB" id="A0AAJ6Z7I0"/>
<dbReference type="GO" id="GO:0006139">
    <property type="term" value="P:nucleobase-containing compound metabolic process"/>
    <property type="evidence" value="ECO:0007669"/>
    <property type="project" value="InterPro"/>
</dbReference>
<keyword evidence="2" id="KW-0547">Nucleotide-binding</keyword>
<dbReference type="CDD" id="cd01428">
    <property type="entry name" value="ADK"/>
    <property type="match status" value="1"/>
</dbReference>
<evidence type="ECO:0000256" key="3">
    <source>
        <dbReference type="ARBA" id="ARBA00022777"/>
    </source>
</evidence>
<gene>
    <name evidence="4" type="primary">LOC106117183</name>
</gene>
<organism evidence="4">
    <name type="scientific">Papilio xuthus</name>
    <name type="common">Asian swallowtail butterfly</name>
    <dbReference type="NCBI Taxonomy" id="66420"/>
    <lineage>
        <taxon>Eukaryota</taxon>
        <taxon>Metazoa</taxon>
        <taxon>Ecdysozoa</taxon>
        <taxon>Arthropoda</taxon>
        <taxon>Hexapoda</taxon>
        <taxon>Insecta</taxon>
        <taxon>Pterygota</taxon>
        <taxon>Neoptera</taxon>
        <taxon>Endopterygota</taxon>
        <taxon>Lepidoptera</taxon>
        <taxon>Glossata</taxon>
        <taxon>Ditrysia</taxon>
        <taxon>Papilionoidea</taxon>
        <taxon>Papilionidae</taxon>
        <taxon>Papilioninae</taxon>
        <taxon>Papilio</taxon>
    </lineage>
</organism>
<keyword evidence="3" id="KW-0418">Kinase</keyword>
<reference evidence="4" key="1">
    <citation type="submission" date="2025-08" db="UniProtKB">
        <authorList>
            <consortium name="RefSeq"/>
        </authorList>
    </citation>
    <scope>IDENTIFICATION</scope>
</reference>
<dbReference type="Pfam" id="PF00406">
    <property type="entry name" value="ADK"/>
    <property type="match status" value="1"/>
</dbReference>
<sequence>MTETDATKLPLQIPDKFIPYLEKYRIYKLFKDMVQDLVINLPQDHLKHMKVFLNHRILSGKDADRVIILVSPEVNIDINMIAKDLIKDLGFFVITRRCVMDRYEKSDNYVPGCISPVRMAEVTKSLTMTNQVLQSGWLMFDHPCTLREARCLQQLGVLPTMTLVLTPPPPHAPLTDHPHTARRSFFDQDFEALKFAYKATLKEIYVNPGEDAKCIEMKCVRGIRAAAAGAHAGARSLATVGAPGNYRVLLLGPRGCGRRLHAETLSDRFGLVHLHFKDLYNEAKEGDDEIGEKLRNFGLSTRLRADIVRRRLAKKDCIDNGWVLTGFPTCGADFENLDNMPTPPNRIIFLNADWQTCKTRVLSRGVDWCSGQSAPLGSGPRVLVHPEDDEAALDAELDTYFTETVAELRAAAGINAEEVDACKPIDQVQVEIQAAIMAAPAFNMEFGSQLSNNVRGD</sequence>
<dbReference type="Gene3D" id="3.40.50.300">
    <property type="entry name" value="P-loop containing nucleotide triphosphate hydrolases"/>
    <property type="match status" value="1"/>
</dbReference>
<name>A0AAJ6Z7I0_PAPXU</name>
<protein>
    <submittedName>
        <fullName evidence="4">Adenylate kinase 8-like</fullName>
    </submittedName>
</protein>
<keyword evidence="1" id="KW-0808">Transferase</keyword>
<accession>A0AAJ6Z7I0</accession>
<dbReference type="CDD" id="cd22979">
    <property type="entry name" value="DD_AK8"/>
    <property type="match status" value="1"/>
</dbReference>
<dbReference type="SUPFAM" id="SSF52540">
    <property type="entry name" value="P-loop containing nucleoside triphosphate hydrolases"/>
    <property type="match status" value="1"/>
</dbReference>
<evidence type="ECO:0000256" key="2">
    <source>
        <dbReference type="ARBA" id="ARBA00022741"/>
    </source>
</evidence>
<dbReference type="InterPro" id="IPR027417">
    <property type="entry name" value="P-loop_NTPase"/>
</dbReference>
<dbReference type="GeneID" id="106117183"/>
<dbReference type="RefSeq" id="XP_013166795.1">
    <property type="nucleotide sequence ID" value="XM_013311341.1"/>
</dbReference>
<dbReference type="GO" id="GO:0005524">
    <property type="term" value="F:ATP binding"/>
    <property type="evidence" value="ECO:0007669"/>
    <property type="project" value="InterPro"/>
</dbReference>
<evidence type="ECO:0000256" key="1">
    <source>
        <dbReference type="ARBA" id="ARBA00022679"/>
    </source>
</evidence>
<dbReference type="InterPro" id="IPR000850">
    <property type="entry name" value="Adenylat/UMP-CMP_kin"/>
</dbReference>
<proteinExistence type="predicted"/>
<dbReference type="KEGG" id="pxu:106117183"/>
<dbReference type="PANTHER" id="PTHR23359">
    <property type="entry name" value="NUCLEOTIDE KINASE"/>
    <property type="match status" value="1"/>
</dbReference>
<dbReference type="GO" id="GO:0019205">
    <property type="term" value="F:nucleobase-containing compound kinase activity"/>
    <property type="evidence" value="ECO:0007669"/>
    <property type="project" value="InterPro"/>
</dbReference>
<evidence type="ECO:0000313" key="4">
    <source>
        <dbReference type="RefSeq" id="XP_013166795.1"/>
    </source>
</evidence>